<proteinExistence type="predicted"/>
<reference evidence="2 3" key="1">
    <citation type="submission" date="2020-08" db="EMBL/GenBank/DDBJ databases">
        <title>Sequencing the genomes of 1000 actinobacteria strains.</title>
        <authorList>
            <person name="Klenk H.-P."/>
        </authorList>
    </citation>
    <scope>NUCLEOTIDE SEQUENCE [LARGE SCALE GENOMIC DNA]</scope>
    <source>
        <strain evidence="2 3">DSM 45486</strain>
    </source>
</reference>
<name>A0A7W9HHS1_9PSEU</name>
<keyword evidence="3" id="KW-1185">Reference proteome</keyword>
<dbReference type="RefSeq" id="WP_184919365.1">
    <property type="nucleotide sequence ID" value="NZ_JACHMO010000001.1"/>
</dbReference>
<gene>
    <name evidence="2" type="ORF">F4560_002350</name>
</gene>
<protein>
    <submittedName>
        <fullName evidence="2">Uncharacterized protein</fullName>
    </submittedName>
</protein>
<accession>A0A7W9HHS1</accession>
<evidence type="ECO:0000313" key="2">
    <source>
        <dbReference type="EMBL" id="MBB5802582.1"/>
    </source>
</evidence>
<dbReference type="AlphaFoldDB" id="A0A7W9HHS1"/>
<dbReference type="EMBL" id="JACHMO010000001">
    <property type="protein sequence ID" value="MBB5802582.1"/>
    <property type="molecule type" value="Genomic_DNA"/>
</dbReference>
<sequence>MAKHRLGQSDSGQWGGPDLVNGAEDALVRSDADQTEPATGERTDDD</sequence>
<organism evidence="2 3">
    <name type="scientific">Saccharothrix ecbatanensis</name>
    <dbReference type="NCBI Taxonomy" id="1105145"/>
    <lineage>
        <taxon>Bacteria</taxon>
        <taxon>Bacillati</taxon>
        <taxon>Actinomycetota</taxon>
        <taxon>Actinomycetes</taxon>
        <taxon>Pseudonocardiales</taxon>
        <taxon>Pseudonocardiaceae</taxon>
        <taxon>Saccharothrix</taxon>
    </lineage>
</organism>
<comment type="caution">
    <text evidence="2">The sequence shown here is derived from an EMBL/GenBank/DDBJ whole genome shotgun (WGS) entry which is preliminary data.</text>
</comment>
<evidence type="ECO:0000256" key="1">
    <source>
        <dbReference type="SAM" id="MobiDB-lite"/>
    </source>
</evidence>
<dbReference type="Proteomes" id="UP000552097">
    <property type="component" value="Unassembled WGS sequence"/>
</dbReference>
<evidence type="ECO:0000313" key="3">
    <source>
        <dbReference type="Proteomes" id="UP000552097"/>
    </source>
</evidence>
<feature type="region of interest" description="Disordered" evidence="1">
    <location>
        <begin position="1"/>
        <end position="46"/>
    </location>
</feature>